<dbReference type="Gene3D" id="2.60.40.10">
    <property type="entry name" value="Immunoglobulins"/>
    <property type="match status" value="1"/>
</dbReference>
<keyword evidence="3" id="KW-1185">Reference proteome</keyword>
<reference evidence="2 3" key="1">
    <citation type="submission" date="2019-09" db="EMBL/GenBank/DDBJ databases">
        <title>Nocardioides panacisoli sp. nov., isolated from the soil of a ginseng field.</title>
        <authorList>
            <person name="Cho C."/>
        </authorList>
    </citation>
    <scope>NUCLEOTIDE SEQUENCE [LARGE SCALE GENOMIC DNA]</scope>
    <source>
        <strain evidence="2 3">BN130099</strain>
    </source>
</reference>
<evidence type="ECO:0000313" key="3">
    <source>
        <dbReference type="Proteomes" id="UP000325003"/>
    </source>
</evidence>
<name>A0A5B1LDU0_9ACTN</name>
<gene>
    <name evidence="2" type="ORF">F0U44_15045</name>
</gene>
<dbReference type="PANTHER" id="PTHR36507:SF1">
    <property type="entry name" value="BLL1555 PROTEIN"/>
    <property type="match status" value="1"/>
</dbReference>
<feature type="chain" id="PRO_5039686341" description="Blue (type 1) copper domain-containing protein" evidence="1">
    <location>
        <begin position="20"/>
        <end position="196"/>
    </location>
</feature>
<dbReference type="RefSeq" id="WP_149729170.1">
    <property type="nucleotide sequence ID" value="NZ_VUJV01000004.1"/>
</dbReference>
<organism evidence="2 3">
    <name type="scientific">Nocardioides humilatus</name>
    <dbReference type="NCBI Taxonomy" id="2607660"/>
    <lineage>
        <taxon>Bacteria</taxon>
        <taxon>Bacillati</taxon>
        <taxon>Actinomycetota</taxon>
        <taxon>Actinomycetes</taxon>
        <taxon>Propionibacteriales</taxon>
        <taxon>Nocardioidaceae</taxon>
        <taxon>Nocardioides</taxon>
    </lineage>
</organism>
<sequence length="196" mass="20688">MRTRTLLASLGLGSATLLAALVAAPSAIGGAVIVTVADNSFSPTAKTVPQGQTIGWSFTGSNTHTATSNQAFFDSGFRSSGQFNAGFNSAGRFPYHCSIHATMKGSIVVPMKADGTPSTGWTLRWSTGSAPAGRAFDVQFRRQGTTDWRVLLTNTHAATKFYNPAQNGTYEFRARTSNTAAGKESGWSPTLTKQIS</sequence>
<dbReference type="AlphaFoldDB" id="A0A5B1LDU0"/>
<dbReference type="GO" id="GO:0005975">
    <property type="term" value="P:carbohydrate metabolic process"/>
    <property type="evidence" value="ECO:0007669"/>
    <property type="project" value="UniProtKB-ARBA"/>
</dbReference>
<dbReference type="PANTHER" id="PTHR36507">
    <property type="entry name" value="BLL1555 PROTEIN"/>
    <property type="match status" value="1"/>
</dbReference>
<dbReference type="InterPro" id="IPR036116">
    <property type="entry name" value="FN3_sf"/>
</dbReference>
<dbReference type="InterPro" id="IPR008972">
    <property type="entry name" value="Cupredoxin"/>
</dbReference>
<feature type="signal peptide" evidence="1">
    <location>
        <begin position="1"/>
        <end position="19"/>
    </location>
</feature>
<dbReference type="SUPFAM" id="SSF49503">
    <property type="entry name" value="Cupredoxins"/>
    <property type="match status" value="1"/>
</dbReference>
<evidence type="ECO:0000313" key="2">
    <source>
        <dbReference type="EMBL" id="KAA1417950.1"/>
    </source>
</evidence>
<comment type="caution">
    <text evidence="2">The sequence shown here is derived from an EMBL/GenBank/DDBJ whole genome shotgun (WGS) entry which is preliminary data.</text>
</comment>
<keyword evidence="1" id="KW-0732">Signal</keyword>
<dbReference type="SUPFAM" id="SSF49265">
    <property type="entry name" value="Fibronectin type III"/>
    <property type="match status" value="1"/>
</dbReference>
<dbReference type="EMBL" id="VUJV01000004">
    <property type="protein sequence ID" value="KAA1417950.1"/>
    <property type="molecule type" value="Genomic_DNA"/>
</dbReference>
<reference evidence="2 3" key="2">
    <citation type="submission" date="2019-09" db="EMBL/GenBank/DDBJ databases">
        <authorList>
            <person name="Jin C."/>
        </authorList>
    </citation>
    <scope>NUCLEOTIDE SEQUENCE [LARGE SCALE GENOMIC DNA]</scope>
    <source>
        <strain evidence="2 3">BN130099</strain>
    </source>
</reference>
<protein>
    <recommendedName>
        <fullName evidence="4">Blue (type 1) copper domain-containing protein</fullName>
    </recommendedName>
</protein>
<evidence type="ECO:0000256" key="1">
    <source>
        <dbReference type="SAM" id="SignalP"/>
    </source>
</evidence>
<proteinExistence type="predicted"/>
<evidence type="ECO:0008006" key="4">
    <source>
        <dbReference type="Google" id="ProtNLM"/>
    </source>
</evidence>
<dbReference type="InterPro" id="IPR013783">
    <property type="entry name" value="Ig-like_fold"/>
</dbReference>
<dbReference type="Gene3D" id="2.60.40.420">
    <property type="entry name" value="Cupredoxins - blue copper proteins"/>
    <property type="match status" value="1"/>
</dbReference>
<dbReference type="InterPro" id="IPR052721">
    <property type="entry name" value="ET_Amicyanin"/>
</dbReference>
<dbReference type="Proteomes" id="UP000325003">
    <property type="component" value="Unassembled WGS sequence"/>
</dbReference>
<accession>A0A5B1LDU0</accession>